<reference evidence="1" key="1">
    <citation type="submission" date="2024-07" db="EMBL/GenBank/DDBJ databases">
        <authorList>
            <person name="Li X.-J."/>
            <person name="Wang X."/>
        </authorList>
    </citation>
    <scope>NUCLEOTIDE SEQUENCE</scope>
    <source>
        <strain evidence="1">HSP-334</strain>
    </source>
</reference>
<proteinExistence type="predicted"/>
<evidence type="ECO:0000313" key="1">
    <source>
        <dbReference type="EMBL" id="XDU67415.1"/>
    </source>
</evidence>
<name>A0AB39VIN3_9FUSO</name>
<gene>
    <name evidence="1" type="ORF">AB8B22_03070</name>
</gene>
<dbReference type="KEGG" id="lrug:AB8B22_03070"/>
<dbReference type="RefSeq" id="WP_369711623.1">
    <property type="nucleotide sequence ID" value="NZ_CP165644.1"/>
</dbReference>
<organism evidence="1">
    <name type="scientific">Leptotrichia rugosa</name>
    <dbReference type="NCBI Taxonomy" id="3239302"/>
    <lineage>
        <taxon>Bacteria</taxon>
        <taxon>Fusobacteriati</taxon>
        <taxon>Fusobacteriota</taxon>
        <taxon>Fusobacteriia</taxon>
        <taxon>Fusobacteriales</taxon>
        <taxon>Leptotrichiaceae</taxon>
        <taxon>Leptotrichia</taxon>
    </lineage>
</organism>
<accession>A0AB39VIN3</accession>
<sequence length="70" mass="8460">MSWKCKECGCEYFNIDCKVTYYQADLDDYKNIDNYKLSEKEMIQYVCFECGNSSEILEEIAEQKEWEDEQ</sequence>
<dbReference type="AlphaFoldDB" id="A0AB39VIN3"/>
<dbReference type="EMBL" id="CP165644">
    <property type="protein sequence ID" value="XDU67415.1"/>
    <property type="molecule type" value="Genomic_DNA"/>
</dbReference>
<protein>
    <submittedName>
        <fullName evidence="1">Uncharacterized protein</fullName>
    </submittedName>
</protein>